<protein>
    <submittedName>
        <fullName evidence="1">Uncharacterized protein</fullName>
    </submittedName>
</protein>
<feature type="non-terminal residue" evidence="1">
    <location>
        <position position="1"/>
    </location>
</feature>
<organism evidence="1 2">
    <name type="scientific">Trifolium medium</name>
    <dbReference type="NCBI Taxonomy" id="97028"/>
    <lineage>
        <taxon>Eukaryota</taxon>
        <taxon>Viridiplantae</taxon>
        <taxon>Streptophyta</taxon>
        <taxon>Embryophyta</taxon>
        <taxon>Tracheophyta</taxon>
        <taxon>Spermatophyta</taxon>
        <taxon>Magnoliopsida</taxon>
        <taxon>eudicotyledons</taxon>
        <taxon>Gunneridae</taxon>
        <taxon>Pentapetalae</taxon>
        <taxon>rosids</taxon>
        <taxon>fabids</taxon>
        <taxon>Fabales</taxon>
        <taxon>Fabaceae</taxon>
        <taxon>Papilionoideae</taxon>
        <taxon>50 kb inversion clade</taxon>
        <taxon>NPAAA clade</taxon>
        <taxon>Hologalegina</taxon>
        <taxon>IRL clade</taxon>
        <taxon>Trifolieae</taxon>
        <taxon>Trifolium</taxon>
    </lineage>
</organism>
<proteinExistence type="predicted"/>
<dbReference type="Proteomes" id="UP000265520">
    <property type="component" value="Unassembled WGS sequence"/>
</dbReference>
<keyword evidence="2" id="KW-1185">Reference proteome</keyword>
<accession>A0A392NU33</accession>
<dbReference type="AlphaFoldDB" id="A0A392NU33"/>
<dbReference type="EMBL" id="LXQA010051857">
    <property type="protein sequence ID" value="MCI03337.1"/>
    <property type="molecule type" value="Genomic_DNA"/>
</dbReference>
<comment type="caution">
    <text evidence="1">The sequence shown here is derived from an EMBL/GenBank/DDBJ whole genome shotgun (WGS) entry which is preliminary data.</text>
</comment>
<name>A0A392NU33_9FABA</name>
<sequence>AGLGISVARNVVNGGEPNTHHTGRHVCRQSATPEYGTVVSPSFTKLAMEESQKPATDIHHG</sequence>
<reference evidence="1 2" key="1">
    <citation type="journal article" date="2018" name="Front. Plant Sci.">
        <title>Red Clover (Trifolium pratense) and Zigzag Clover (T. medium) - A Picture of Genomic Similarities and Differences.</title>
        <authorList>
            <person name="Dluhosova J."/>
            <person name="Istvanek J."/>
            <person name="Nedelnik J."/>
            <person name="Repkova J."/>
        </authorList>
    </citation>
    <scope>NUCLEOTIDE SEQUENCE [LARGE SCALE GENOMIC DNA]</scope>
    <source>
        <strain evidence="2">cv. 10/8</strain>
        <tissue evidence="1">Leaf</tissue>
    </source>
</reference>
<evidence type="ECO:0000313" key="1">
    <source>
        <dbReference type="EMBL" id="MCI03337.1"/>
    </source>
</evidence>
<evidence type="ECO:0000313" key="2">
    <source>
        <dbReference type="Proteomes" id="UP000265520"/>
    </source>
</evidence>